<evidence type="ECO:0000256" key="1">
    <source>
        <dbReference type="SAM" id="SignalP"/>
    </source>
</evidence>
<keyword evidence="4" id="KW-1185">Reference proteome</keyword>
<feature type="chain" id="PRO_5045170614" evidence="1">
    <location>
        <begin position="20"/>
        <end position="167"/>
    </location>
</feature>
<evidence type="ECO:0000313" key="3">
    <source>
        <dbReference type="EMBL" id="MCV2871439.1"/>
    </source>
</evidence>
<keyword evidence="1" id="KW-0732">Signal</keyword>
<sequence length="167" mass="18240">MIRAVLTSLCLLSPLGAQAQDPTINVPASDPAMSRAFSEAAETLPVFLEHSGALSGGSGDGFSIKVEVPVDHSEMDDEIIWVSTFAVKPDGIAHGLLDNEPVSIKGKRIGDRIEFHRDSIRDWSFVGHDQKLYGHYTTRVLLDRMSPASAAQLQQLLAQYPVPTSWR</sequence>
<feature type="signal peptide" evidence="1">
    <location>
        <begin position="1"/>
        <end position="19"/>
    </location>
</feature>
<dbReference type="RefSeq" id="WP_263738608.1">
    <property type="nucleotide sequence ID" value="NZ_JAOWKZ010000001.1"/>
</dbReference>
<accession>A0ABT2ZJY4</accession>
<gene>
    <name evidence="3" type="ORF">OEZ71_03925</name>
</gene>
<dbReference type="EMBL" id="JAOWKZ010000001">
    <property type="protein sequence ID" value="MCV2871439.1"/>
    <property type="molecule type" value="Genomic_DNA"/>
</dbReference>
<dbReference type="InterPro" id="IPR018756">
    <property type="entry name" value="DUF2314"/>
</dbReference>
<dbReference type="Proteomes" id="UP001652564">
    <property type="component" value="Unassembled WGS sequence"/>
</dbReference>
<proteinExistence type="predicted"/>
<dbReference type="Pfam" id="PF10077">
    <property type="entry name" value="DUF2314"/>
    <property type="match status" value="1"/>
</dbReference>
<comment type="caution">
    <text evidence="3">The sequence shown here is derived from an EMBL/GenBank/DDBJ whole genome shotgun (WGS) entry which is preliminary data.</text>
</comment>
<name>A0ABT2ZJY4_9RHOB</name>
<evidence type="ECO:0000259" key="2">
    <source>
        <dbReference type="Pfam" id="PF10077"/>
    </source>
</evidence>
<protein>
    <submittedName>
        <fullName evidence="3">DUF2314 domain-containing protein</fullName>
    </submittedName>
</protein>
<feature type="domain" description="DUF2314" evidence="2">
    <location>
        <begin position="30"/>
        <end position="154"/>
    </location>
</feature>
<organism evidence="3 4">
    <name type="scientific">Albidovulum litorale</name>
    <dbReference type="NCBI Taxonomy" id="2984134"/>
    <lineage>
        <taxon>Bacteria</taxon>
        <taxon>Pseudomonadati</taxon>
        <taxon>Pseudomonadota</taxon>
        <taxon>Alphaproteobacteria</taxon>
        <taxon>Rhodobacterales</taxon>
        <taxon>Paracoccaceae</taxon>
        <taxon>Albidovulum</taxon>
    </lineage>
</organism>
<evidence type="ECO:0000313" key="4">
    <source>
        <dbReference type="Proteomes" id="UP001652564"/>
    </source>
</evidence>
<reference evidence="3 4" key="1">
    <citation type="submission" date="2022-10" db="EMBL/GenBank/DDBJ databases">
        <title>Defluviimonas sp. nov., isolated from ocean surface sediments.</title>
        <authorList>
            <person name="He W."/>
            <person name="Wang L."/>
            <person name="Zhang D.-F."/>
        </authorList>
    </citation>
    <scope>NUCLEOTIDE SEQUENCE [LARGE SCALE GENOMIC DNA]</scope>
    <source>
        <strain evidence="3 4">WL0050</strain>
    </source>
</reference>